<dbReference type="AlphaFoldDB" id="F0FD42"/>
<dbReference type="Proteomes" id="UP000004185">
    <property type="component" value="Unassembled WGS sequence"/>
</dbReference>
<evidence type="ECO:0000313" key="2">
    <source>
        <dbReference type="EMBL" id="EGC23012.1"/>
    </source>
</evidence>
<dbReference type="EMBL" id="AEWY01000003">
    <property type="protein sequence ID" value="EGC23012.1"/>
    <property type="molecule type" value="Genomic_DNA"/>
</dbReference>
<dbReference type="HOGENOM" id="CLU_3141391_0_0_9"/>
<accession>F0FD42</accession>
<feature type="region of interest" description="Disordered" evidence="1">
    <location>
        <begin position="9"/>
        <end position="49"/>
    </location>
</feature>
<comment type="caution">
    <text evidence="2">The sequence shown here is derived from an EMBL/GenBank/DDBJ whole genome shotgun (WGS) entry which is preliminary data.</text>
</comment>
<proteinExistence type="predicted"/>
<sequence length="49" mass="5629">MALAAVFWNHSKQHSSKTSRESAALSDQFWNHSKQHSSKTLYKLNKPSQ</sequence>
<organism evidence="2 3">
    <name type="scientific">Streptococcus sanguinis SK353</name>
    <dbReference type="NCBI Taxonomy" id="888815"/>
    <lineage>
        <taxon>Bacteria</taxon>
        <taxon>Bacillati</taxon>
        <taxon>Bacillota</taxon>
        <taxon>Bacilli</taxon>
        <taxon>Lactobacillales</taxon>
        <taxon>Streptococcaceae</taxon>
        <taxon>Streptococcus</taxon>
    </lineage>
</organism>
<reference evidence="2 3" key="1">
    <citation type="submission" date="2011-01" db="EMBL/GenBank/DDBJ databases">
        <authorList>
            <person name="Muzny D."/>
            <person name="Qin X."/>
            <person name="Deng J."/>
            <person name="Jiang H."/>
            <person name="Liu Y."/>
            <person name="Qu J."/>
            <person name="Song X.-Z."/>
            <person name="Zhang L."/>
            <person name="Thornton R."/>
            <person name="Coyle M."/>
            <person name="Francisco L."/>
            <person name="Jackson L."/>
            <person name="Javaid M."/>
            <person name="Korchina V."/>
            <person name="Kovar C."/>
            <person name="Mata R."/>
            <person name="Mathew T."/>
            <person name="Ngo R."/>
            <person name="Nguyen L."/>
            <person name="Nguyen N."/>
            <person name="Okwuonu G."/>
            <person name="Ongeri F."/>
            <person name="Pham C."/>
            <person name="Simmons D."/>
            <person name="Wilczek-Boney K."/>
            <person name="Hale W."/>
            <person name="Jakkamsetti A."/>
            <person name="Pham P."/>
            <person name="Ruth R."/>
            <person name="San Lucas F."/>
            <person name="Warren J."/>
            <person name="Zhang J."/>
            <person name="Zhao Z."/>
            <person name="Zhou C."/>
            <person name="Zhu D."/>
            <person name="Lee S."/>
            <person name="Bess C."/>
            <person name="Blankenburg K."/>
            <person name="Forbes L."/>
            <person name="Fu Q."/>
            <person name="Gubbala S."/>
            <person name="Hirani K."/>
            <person name="Jayaseelan J.C."/>
            <person name="Lara F."/>
            <person name="Munidasa M."/>
            <person name="Palculict T."/>
            <person name="Patil S."/>
            <person name="Pu L.-L."/>
            <person name="Saada N."/>
            <person name="Tang L."/>
            <person name="Weissenberger G."/>
            <person name="Zhu Y."/>
            <person name="Hemphill L."/>
            <person name="Shang Y."/>
            <person name="Youmans B."/>
            <person name="Ayvaz T."/>
            <person name="Ross M."/>
            <person name="Santibanez J."/>
            <person name="Aqrawi P."/>
            <person name="Gross S."/>
            <person name="Joshi V."/>
            <person name="Fowler G."/>
            <person name="Nazareth L."/>
            <person name="Reid J."/>
            <person name="Worley K."/>
            <person name="Petrosino J."/>
            <person name="Highlander S."/>
            <person name="Gibbs R."/>
        </authorList>
    </citation>
    <scope>NUCLEOTIDE SEQUENCE [LARGE SCALE GENOMIC DNA]</scope>
    <source>
        <strain evidence="2 3">SK353</strain>
    </source>
</reference>
<evidence type="ECO:0000256" key="1">
    <source>
        <dbReference type="SAM" id="MobiDB-lite"/>
    </source>
</evidence>
<protein>
    <submittedName>
        <fullName evidence="2">Uncharacterized protein</fullName>
    </submittedName>
</protein>
<gene>
    <name evidence="2" type="ORF">HMPREF9388_0624</name>
</gene>
<name>F0FD42_STRSA</name>
<evidence type="ECO:0000313" key="3">
    <source>
        <dbReference type="Proteomes" id="UP000004185"/>
    </source>
</evidence>